<dbReference type="Pfam" id="PF11706">
    <property type="entry name" value="zf-CGNR"/>
    <property type="match status" value="1"/>
</dbReference>
<sequence length="172" mass="19146">MLFSQDLIRSLATAVDLVNTQLVTVADLVALVERRQVGNPDELTGADLEAVRGSREEFHHVFIAPDQGVERLNKLLGRTRLTLRLSEHDGQRLRLHHHAGEGPVAEQLTADCGLALAYLFVHGEQTRLRTCAAEGCSRVFVDASRNRCRVYCDSRTCGNRAHAAAHRARRRT</sequence>
<comment type="caution">
    <text evidence="2">The sequence shown here is derived from an EMBL/GenBank/DDBJ whole genome shotgun (WGS) entry which is preliminary data.</text>
</comment>
<reference evidence="2 3" key="1">
    <citation type="submission" date="2020-08" db="EMBL/GenBank/DDBJ databases">
        <title>Genomic Encyclopedia of Type Strains, Phase IV (KMG-IV): sequencing the most valuable type-strain genomes for metagenomic binning, comparative biology and taxonomic classification.</title>
        <authorList>
            <person name="Goeker M."/>
        </authorList>
    </citation>
    <scope>NUCLEOTIDE SEQUENCE [LARGE SCALE GENOMIC DNA]</scope>
    <source>
        <strain evidence="2 3">DSM 45385</strain>
    </source>
</reference>
<dbReference type="PANTHER" id="PTHR35525">
    <property type="entry name" value="BLL6575 PROTEIN"/>
    <property type="match status" value="1"/>
</dbReference>
<evidence type="ECO:0000313" key="2">
    <source>
        <dbReference type="EMBL" id="MBB5084852.1"/>
    </source>
</evidence>
<evidence type="ECO:0000313" key="3">
    <source>
        <dbReference type="Proteomes" id="UP000568380"/>
    </source>
</evidence>
<feature type="domain" description="Zinc finger CGNR" evidence="1">
    <location>
        <begin position="127"/>
        <end position="170"/>
    </location>
</feature>
<dbReference type="InterPro" id="IPR023286">
    <property type="entry name" value="ABATE_dom_sf"/>
</dbReference>
<dbReference type="SUPFAM" id="SSF160904">
    <property type="entry name" value="Jann2411-like"/>
    <property type="match status" value="1"/>
</dbReference>
<accession>A0A7W8EN96</accession>
<organism evidence="2 3">
    <name type="scientific">Nonomuraea endophytica</name>
    <dbReference type="NCBI Taxonomy" id="714136"/>
    <lineage>
        <taxon>Bacteria</taxon>
        <taxon>Bacillati</taxon>
        <taxon>Actinomycetota</taxon>
        <taxon>Actinomycetes</taxon>
        <taxon>Streptosporangiales</taxon>
        <taxon>Streptosporangiaceae</taxon>
        <taxon>Nonomuraea</taxon>
    </lineage>
</organism>
<evidence type="ECO:0000259" key="1">
    <source>
        <dbReference type="Pfam" id="PF11706"/>
    </source>
</evidence>
<dbReference type="Pfam" id="PF07336">
    <property type="entry name" value="ABATE"/>
    <property type="match status" value="1"/>
</dbReference>
<name>A0A7W8EN96_9ACTN</name>
<dbReference type="AlphaFoldDB" id="A0A7W8EN96"/>
<dbReference type="InterPro" id="IPR021005">
    <property type="entry name" value="Znf_CGNR"/>
</dbReference>
<dbReference type="Gene3D" id="1.10.3300.10">
    <property type="entry name" value="Jann2411-like domain"/>
    <property type="match status" value="1"/>
</dbReference>
<protein>
    <submittedName>
        <fullName evidence="2">Putative RNA-binding Zn ribbon-like protein</fullName>
    </submittedName>
</protein>
<dbReference type="RefSeq" id="WP_184975560.1">
    <property type="nucleotide sequence ID" value="NZ_JACHIN010000027.1"/>
</dbReference>
<dbReference type="PANTHER" id="PTHR35525:SF3">
    <property type="entry name" value="BLL6575 PROTEIN"/>
    <property type="match status" value="1"/>
</dbReference>
<dbReference type="Proteomes" id="UP000568380">
    <property type="component" value="Unassembled WGS sequence"/>
</dbReference>
<gene>
    <name evidence="2" type="ORF">HNR40_010363</name>
</gene>
<keyword evidence="3" id="KW-1185">Reference proteome</keyword>
<dbReference type="EMBL" id="JACHIN010000027">
    <property type="protein sequence ID" value="MBB5084852.1"/>
    <property type="molecule type" value="Genomic_DNA"/>
</dbReference>
<dbReference type="InterPro" id="IPR010852">
    <property type="entry name" value="ABATE"/>
</dbReference>
<proteinExistence type="predicted"/>